<comment type="pathway">
    <text evidence="9">Cofactor biosynthesis; coenzyme A biosynthesis; CoA from (R)-pantothenate: step 4/5.</text>
</comment>
<dbReference type="InterPro" id="IPR014729">
    <property type="entry name" value="Rossmann-like_a/b/a_fold"/>
</dbReference>
<keyword evidence="2 9" id="KW-0808">Transferase</keyword>
<feature type="binding site" evidence="9">
    <location>
        <position position="87"/>
    </location>
    <ligand>
        <name>substrate</name>
    </ligand>
</feature>
<dbReference type="Gene3D" id="3.40.50.620">
    <property type="entry name" value="HUPs"/>
    <property type="match status" value="1"/>
</dbReference>
<feature type="binding site" evidence="9">
    <location>
        <position position="17"/>
    </location>
    <ligand>
        <name>ATP</name>
        <dbReference type="ChEBI" id="CHEBI:30616"/>
    </ligand>
</feature>
<comment type="subcellular location">
    <subcellularLocation>
        <location evidence="9">Cytoplasm</location>
    </subcellularLocation>
</comment>
<evidence type="ECO:0000256" key="6">
    <source>
        <dbReference type="ARBA" id="ARBA00022842"/>
    </source>
</evidence>
<dbReference type="HAMAP" id="MF_00151">
    <property type="entry name" value="PPAT_bact"/>
    <property type="match status" value="1"/>
</dbReference>
<comment type="subunit">
    <text evidence="9">Homohexamer.</text>
</comment>
<evidence type="ECO:0000259" key="10">
    <source>
        <dbReference type="Pfam" id="PF01467"/>
    </source>
</evidence>
<evidence type="ECO:0000256" key="9">
    <source>
        <dbReference type="HAMAP-Rule" id="MF_00151"/>
    </source>
</evidence>
<evidence type="ECO:0000256" key="3">
    <source>
        <dbReference type="ARBA" id="ARBA00022695"/>
    </source>
</evidence>
<comment type="caution">
    <text evidence="11">The sequence shown here is derived from an EMBL/GenBank/DDBJ whole genome shotgun (WGS) entry which is preliminary data.</text>
</comment>
<feature type="binding site" evidence="9">
    <location>
        <position position="41"/>
    </location>
    <ligand>
        <name>substrate</name>
    </ligand>
</feature>
<feature type="binding site" evidence="9">
    <location>
        <position position="73"/>
    </location>
    <ligand>
        <name>substrate</name>
    </ligand>
</feature>
<comment type="catalytic activity">
    <reaction evidence="8 9">
        <text>(R)-4'-phosphopantetheine + ATP + H(+) = 3'-dephospho-CoA + diphosphate</text>
        <dbReference type="Rhea" id="RHEA:19801"/>
        <dbReference type="ChEBI" id="CHEBI:15378"/>
        <dbReference type="ChEBI" id="CHEBI:30616"/>
        <dbReference type="ChEBI" id="CHEBI:33019"/>
        <dbReference type="ChEBI" id="CHEBI:57328"/>
        <dbReference type="ChEBI" id="CHEBI:61723"/>
        <dbReference type="EC" id="2.7.7.3"/>
    </reaction>
</comment>
<dbReference type="RefSeq" id="WP_155430623.1">
    <property type="nucleotide sequence ID" value="NZ_WNJO01000001.1"/>
</dbReference>
<sequence>MTIAVYPGSFDPLTMGHLNIIERASRLFDHLIVTVGINTSKKALFSTDERVDLIKKSVSHLPNVSVQAEGGLTVDFVKRVGGSVIIRGLRDGKDLDYEANIANMNHYLDESIESVFLVTDPRYAFISSTLLKEVLHFNGDVSALVPPAVAQALNQK</sequence>
<dbReference type="EMBL" id="WNJO01000001">
    <property type="protein sequence ID" value="MTV81356.1"/>
    <property type="molecule type" value="Genomic_DNA"/>
</dbReference>
<feature type="binding site" evidence="9">
    <location>
        <begin position="9"/>
        <end position="10"/>
    </location>
    <ligand>
        <name>ATP</name>
        <dbReference type="ChEBI" id="CHEBI:30616"/>
    </ligand>
</feature>
<dbReference type="GO" id="GO:0004595">
    <property type="term" value="F:pantetheine-phosphate adenylyltransferase activity"/>
    <property type="evidence" value="ECO:0007669"/>
    <property type="project" value="UniProtKB-UniRule"/>
</dbReference>
<name>A0A7X2XTK2_9LACO</name>
<dbReference type="PRINTS" id="PR01020">
    <property type="entry name" value="LPSBIOSNTHSS"/>
</dbReference>
<comment type="function">
    <text evidence="9">Reversibly transfers an adenylyl group from ATP to 4'-phosphopantetheine, yielding dephospho-CoA (dPCoA) and pyrophosphate.</text>
</comment>
<dbReference type="InterPro" id="IPR004821">
    <property type="entry name" value="Cyt_trans-like"/>
</dbReference>
<dbReference type="GO" id="GO:0015937">
    <property type="term" value="P:coenzyme A biosynthetic process"/>
    <property type="evidence" value="ECO:0007669"/>
    <property type="project" value="UniProtKB-UniRule"/>
</dbReference>
<organism evidence="11 12">
    <name type="scientific">Secundilactobacillus folii</name>
    <dbReference type="NCBI Taxonomy" id="2678357"/>
    <lineage>
        <taxon>Bacteria</taxon>
        <taxon>Bacillati</taxon>
        <taxon>Bacillota</taxon>
        <taxon>Bacilli</taxon>
        <taxon>Lactobacillales</taxon>
        <taxon>Lactobacillaceae</taxon>
        <taxon>Secundilactobacillus</taxon>
    </lineage>
</organism>
<dbReference type="InterPro" id="IPR001980">
    <property type="entry name" value="PPAT"/>
</dbReference>
<dbReference type="Pfam" id="PF01467">
    <property type="entry name" value="CTP_transf_like"/>
    <property type="match status" value="1"/>
</dbReference>
<reference evidence="11 12" key="1">
    <citation type="submission" date="2019-11" db="EMBL/GenBank/DDBJ databases">
        <title>Lactobacillus sp. nov. CRM56-3, isolated from fermented tea leaves.</title>
        <authorList>
            <person name="Phuengjayaem S."/>
            <person name="Tanasupawat S."/>
        </authorList>
    </citation>
    <scope>NUCLEOTIDE SEQUENCE [LARGE SCALE GENOMIC DNA]</scope>
    <source>
        <strain evidence="11 12">CRM56-3</strain>
    </source>
</reference>
<evidence type="ECO:0000313" key="12">
    <source>
        <dbReference type="Proteomes" id="UP000466388"/>
    </source>
</evidence>
<dbReference type="CDD" id="cd02163">
    <property type="entry name" value="PPAT"/>
    <property type="match status" value="1"/>
</dbReference>
<dbReference type="PANTHER" id="PTHR21342">
    <property type="entry name" value="PHOSPHOPANTETHEINE ADENYLYLTRANSFERASE"/>
    <property type="match status" value="1"/>
</dbReference>
<keyword evidence="3 9" id="KW-0548">Nucleotidyltransferase</keyword>
<keyword evidence="6 9" id="KW-0460">Magnesium</keyword>
<protein>
    <recommendedName>
        <fullName evidence="9">Phosphopantetheine adenylyltransferase</fullName>
        <ecNumber evidence="9">2.7.7.3</ecNumber>
    </recommendedName>
    <alternativeName>
        <fullName evidence="9">Dephospho-CoA pyrophosphorylase</fullName>
    </alternativeName>
    <alternativeName>
        <fullName evidence="9">Pantetheine-phosphate adenylyltransferase</fullName>
        <shortName evidence="9">PPAT</shortName>
    </alternativeName>
</protein>
<evidence type="ECO:0000256" key="7">
    <source>
        <dbReference type="ARBA" id="ARBA00022993"/>
    </source>
</evidence>
<evidence type="ECO:0000256" key="2">
    <source>
        <dbReference type="ARBA" id="ARBA00022679"/>
    </source>
</evidence>
<evidence type="ECO:0000256" key="8">
    <source>
        <dbReference type="ARBA" id="ARBA00029346"/>
    </source>
</evidence>
<feature type="binding site" evidence="9">
    <location>
        <position position="9"/>
    </location>
    <ligand>
        <name>substrate</name>
    </ligand>
</feature>
<dbReference type="EC" id="2.7.7.3" evidence="9"/>
<proteinExistence type="inferred from homology"/>
<keyword evidence="4 9" id="KW-0547">Nucleotide-binding</keyword>
<comment type="similarity">
    <text evidence="9">Belongs to the bacterial CoaD family.</text>
</comment>
<dbReference type="AlphaFoldDB" id="A0A7X2XTK2"/>
<dbReference type="NCBIfam" id="TIGR00125">
    <property type="entry name" value="cyt_tran_rel"/>
    <property type="match status" value="1"/>
</dbReference>
<dbReference type="NCBIfam" id="TIGR01510">
    <property type="entry name" value="coaD_prev_kdtB"/>
    <property type="match status" value="1"/>
</dbReference>
<keyword evidence="12" id="KW-1185">Reference proteome</keyword>
<keyword evidence="1 9" id="KW-0963">Cytoplasm</keyword>
<comment type="cofactor">
    <cofactor evidence="9">
        <name>Mg(2+)</name>
        <dbReference type="ChEBI" id="CHEBI:18420"/>
    </cofactor>
</comment>
<dbReference type="Proteomes" id="UP000466388">
    <property type="component" value="Unassembled WGS sequence"/>
</dbReference>
<feature type="domain" description="Cytidyltransferase-like" evidence="10">
    <location>
        <begin position="5"/>
        <end position="133"/>
    </location>
</feature>
<keyword evidence="7 9" id="KW-0173">Coenzyme A biosynthesis</keyword>
<evidence type="ECO:0000313" key="11">
    <source>
        <dbReference type="EMBL" id="MTV81356.1"/>
    </source>
</evidence>
<feature type="binding site" evidence="9">
    <location>
        <begin position="123"/>
        <end position="129"/>
    </location>
    <ligand>
        <name>ATP</name>
        <dbReference type="ChEBI" id="CHEBI:30616"/>
    </ligand>
</feature>
<feature type="binding site" evidence="9">
    <location>
        <begin position="88"/>
        <end position="90"/>
    </location>
    <ligand>
        <name>ATP</name>
        <dbReference type="ChEBI" id="CHEBI:30616"/>
    </ligand>
</feature>
<evidence type="ECO:0000256" key="5">
    <source>
        <dbReference type="ARBA" id="ARBA00022840"/>
    </source>
</evidence>
<evidence type="ECO:0000256" key="1">
    <source>
        <dbReference type="ARBA" id="ARBA00022490"/>
    </source>
</evidence>
<evidence type="ECO:0000256" key="4">
    <source>
        <dbReference type="ARBA" id="ARBA00022741"/>
    </source>
</evidence>
<accession>A0A7X2XTK2</accession>
<gene>
    <name evidence="9 11" type="primary">coaD</name>
    <name evidence="11" type="ORF">GM612_01640</name>
</gene>
<dbReference type="GO" id="GO:0005524">
    <property type="term" value="F:ATP binding"/>
    <property type="evidence" value="ECO:0007669"/>
    <property type="project" value="UniProtKB-KW"/>
</dbReference>
<dbReference type="UniPathway" id="UPA00241">
    <property type="reaction ID" value="UER00355"/>
</dbReference>
<dbReference type="GO" id="GO:0005737">
    <property type="term" value="C:cytoplasm"/>
    <property type="evidence" value="ECO:0007669"/>
    <property type="project" value="UniProtKB-SubCell"/>
</dbReference>
<feature type="binding site" evidence="9">
    <location>
        <position position="98"/>
    </location>
    <ligand>
        <name>ATP</name>
        <dbReference type="ChEBI" id="CHEBI:30616"/>
    </ligand>
</feature>
<dbReference type="SUPFAM" id="SSF52374">
    <property type="entry name" value="Nucleotidylyl transferase"/>
    <property type="match status" value="1"/>
</dbReference>
<dbReference type="PANTHER" id="PTHR21342:SF1">
    <property type="entry name" value="PHOSPHOPANTETHEINE ADENYLYLTRANSFERASE"/>
    <property type="match status" value="1"/>
</dbReference>
<feature type="site" description="Transition state stabilizer" evidence="9">
    <location>
        <position position="17"/>
    </location>
</feature>
<keyword evidence="5 9" id="KW-0067">ATP-binding</keyword>